<dbReference type="PROSITE" id="PS50053">
    <property type="entry name" value="UBIQUITIN_2"/>
    <property type="match status" value="1"/>
</dbReference>
<keyword evidence="4" id="KW-1185">Reference proteome</keyword>
<accession>A0A7N4PMB7</accession>
<reference evidence="3" key="2">
    <citation type="submission" date="2025-08" db="UniProtKB">
        <authorList>
            <consortium name="Ensembl"/>
        </authorList>
    </citation>
    <scope>IDENTIFICATION</scope>
</reference>
<dbReference type="AlphaFoldDB" id="A0A7N4PMB7"/>
<dbReference type="InterPro" id="IPR057887">
    <property type="entry name" value="IQUB_helical"/>
</dbReference>
<dbReference type="PROSITE" id="PS50096">
    <property type="entry name" value="IQ"/>
    <property type="match status" value="1"/>
</dbReference>
<evidence type="ECO:0000313" key="3">
    <source>
        <dbReference type="Ensembl" id="ENSSHAP00000040534.1"/>
    </source>
</evidence>
<dbReference type="SUPFAM" id="SSF54236">
    <property type="entry name" value="Ubiquitin-like"/>
    <property type="match status" value="1"/>
</dbReference>
<feature type="region of interest" description="Disordered" evidence="1">
    <location>
        <begin position="742"/>
        <end position="774"/>
    </location>
</feature>
<evidence type="ECO:0000313" key="4">
    <source>
        <dbReference type="Proteomes" id="UP000007648"/>
    </source>
</evidence>
<dbReference type="GO" id="GO:0001669">
    <property type="term" value="C:acrosomal vesicle"/>
    <property type="evidence" value="ECO:0007669"/>
    <property type="project" value="TreeGrafter"/>
</dbReference>
<feature type="compositionally biased region" description="Acidic residues" evidence="1">
    <location>
        <begin position="752"/>
        <end position="761"/>
    </location>
</feature>
<reference evidence="3" key="3">
    <citation type="submission" date="2025-09" db="UniProtKB">
        <authorList>
            <consortium name="Ensembl"/>
        </authorList>
    </citation>
    <scope>IDENTIFICATION</scope>
</reference>
<dbReference type="InterPro" id="IPR037695">
    <property type="entry name" value="IQUB"/>
</dbReference>
<dbReference type="Ensembl" id="ENSSHAT00000047289.1">
    <property type="protein sequence ID" value="ENSSHAP00000040534.1"/>
    <property type="gene ID" value="ENSSHAG00000008101.2"/>
</dbReference>
<dbReference type="Gene3D" id="3.10.20.90">
    <property type="entry name" value="Phosphatidylinositol 3-kinase Catalytic Subunit, Chain A, domain 1"/>
    <property type="match status" value="1"/>
</dbReference>
<dbReference type="Proteomes" id="UP000007648">
    <property type="component" value="Unassembled WGS sequence"/>
</dbReference>
<protein>
    <submittedName>
        <fullName evidence="3">IQ motif and ubiquitin domain containing</fullName>
    </submittedName>
</protein>
<proteinExistence type="predicted"/>
<dbReference type="PANTHER" id="PTHR21074:SF0">
    <property type="entry name" value="IQ AND UBIQUITIN-LIKE DOMAIN-CONTAINING PROTEIN"/>
    <property type="match status" value="1"/>
</dbReference>
<feature type="region of interest" description="Disordered" evidence="1">
    <location>
        <begin position="1"/>
        <end position="90"/>
    </location>
</feature>
<dbReference type="GO" id="GO:0060271">
    <property type="term" value="P:cilium assembly"/>
    <property type="evidence" value="ECO:0007669"/>
    <property type="project" value="TreeGrafter"/>
</dbReference>
<dbReference type="InterPro" id="IPR000626">
    <property type="entry name" value="Ubiquitin-like_dom"/>
</dbReference>
<feature type="domain" description="Ubiquitin-like" evidence="2">
    <location>
        <begin position="153"/>
        <end position="222"/>
    </location>
</feature>
<dbReference type="InterPro" id="IPR029071">
    <property type="entry name" value="Ubiquitin-like_domsf"/>
</dbReference>
<dbReference type="PANTHER" id="PTHR21074">
    <property type="entry name" value="IQ AND UBIQUITIN-LIKE DOMAIN-CONTAINING PROTEIN"/>
    <property type="match status" value="1"/>
</dbReference>
<gene>
    <name evidence="3" type="primary">IQUB</name>
</gene>
<reference evidence="3 4" key="1">
    <citation type="journal article" date="2011" name="Proc. Natl. Acad. Sci. U.S.A.">
        <title>Genetic diversity and population structure of the endangered marsupial Sarcophilus harrisii (Tasmanian devil).</title>
        <authorList>
            <person name="Miller W."/>
            <person name="Hayes V.M."/>
            <person name="Ratan A."/>
            <person name="Petersen D.C."/>
            <person name="Wittekindt N.E."/>
            <person name="Miller J."/>
            <person name="Walenz B."/>
            <person name="Knight J."/>
            <person name="Qi J."/>
            <person name="Zhao F."/>
            <person name="Wang Q."/>
            <person name="Bedoya-Reina O.C."/>
            <person name="Katiyar N."/>
            <person name="Tomsho L.P."/>
            <person name="Kasson L.M."/>
            <person name="Hardie R.A."/>
            <person name="Woodbridge P."/>
            <person name="Tindall E.A."/>
            <person name="Bertelsen M.F."/>
            <person name="Dixon D."/>
            <person name="Pyecroft S."/>
            <person name="Helgen K.M."/>
            <person name="Lesk A.M."/>
            <person name="Pringle T.H."/>
            <person name="Patterson N."/>
            <person name="Zhang Y."/>
            <person name="Kreiss A."/>
            <person name="Woods G.M."/>
            <person name="Jones M.E."/>
            <person name="Schuster S.C."/>
        </authorList>
    </citation>
    <scope>NUCLEOTIDE SEQUENCE [LARGE SCALE GENOMIC DNA]</scope>
</reference>
<evidence type="ECO:0000256" key="1">
    <source>
        <dbReference type="SAM" id="MobiDB-lite"/>
    </source>
</evidence>
<dbReference type="GeneTree" id="ENSGT00390000014326"/>
<sequence>MSNPRKVIKGQSGVRMTDTSDAIEAEDGVGTEESTGEPIVEIMPTGEAKEKITAGTQMDSKEFEGWEEQKPGKSILEKSTGREKAPDTKGKKVRILGAVFAQPEKKGRQRWGSDDEDEDPTRPDKGLSFPPSYLAKIKAIKDSLKTSVADCVVPVKVMLIPADQIFTVNFKLGLVLRQLKEHFSDLLKIPLENLQFMHEGRIVRDVETLMHLEVMPDEIARLDLFSSDSALYPVKRIYQKMKGLNNVITVRVQSGAKVYQDIIVEIEKTDFHKPFLGGFRHKITGIEYHNAGTQTAPKKLSPKVSFFTRSTQTVVEKKKLVATTNRTSTQMTKIGVYVSNMTDKLLTPRKYFTADEYHAKRLAAVLVIQRYFRKWLAKKIVKGLKEQKKVRLEWEKQEERRKEKEKKDWLKREYERRINPYSDEDFELLFRALEDWRVDQMDYIDENFTGAERKAALCELLEKETQIIASIGRQRIRANNKRQEKSITRFLDKEHECKLTQDILELIDREVDLMMRGVKCANLEGLRKRIATLFLQYIKTPLFNPEVARHLKVPQDPAKLYKNIYFCHSCGKYLPSTEFSISSTSYHIIKCRKCCMLDNEARQREAFLKYKILLKELYQSEAEYDDDSQIAYLIQLHDLQYLIENIWASQSALSAWDDLYDLVIVRWDKTQEWAPWNCILLTKDEAVAHLKIKKLEEGYEPVFIHRIKHKHILAKNYFSQIPMMASILHHSDVEEKTMEEDIIETKENDSNQIEEEEDEETVESKMSESILQDT</sequence>
<name>A0A7N4PMB7_SARHA</name>
<feature type="compositionally biased region" description="Acidic residues" evidence="1">
    <location>
        <begin position="21"/>
        <end position="30"/>
    </location>
</feature>
<feature type="compositionally biased region" description="Basic and acidic residues" evidence="1">
    <location>
        <begin position="59"/>
        <end position="90"/>
    </location>
</feature>
<dbReference type="GO" id="GO:0031514">
    <property type="term" value="C:motile cilium"/>
    <property type="evidence" value="ECO:0007669"/>
    <property type="project" value="TreeGrafter"/>
</dbReference>
<dbReference type="GO" id="GO:0030317">
    <property type="term" value="P:flagellated sperm motility"/>
    <property type="evidence" value="ECO:0007669"/>
    <property type="project" value="TreeGrafter"/>
</dbReference>
<dbReference type="Pfam" id="PF25805">
    <property type="entry name" value="IQUB"/>
    <property type="match status" value="1"/>
</dbReference>
<evidence type="ECO:0000259" key="2">
    <source>
        <dbReference type="PROSITE" id="PS50053"/>
    </source>
</evidence>
<organism evidence="3 4">
    <name type="scientific">Sarcophilus harrisii</name>
    <name type="common">Tasmanian devil</name>
    <name type="synonym">Sarcophilus laniarius</name>
    <dbReference type="NCBI Taxonomy" id="9305"/>
    <lineage>
        <taxon>Eukaryota</taxon>
        <taxon>Metazoa</taxon>
        <taxon>Chordata</taxon>
        <taxon>Craniata</taxon>
        <taxon>Vertebrata</taxon>
        <taxon>Euteleostomi</taxon>
        <taxon>Mammalia</taxon>
        <taxon>Metatheria</taxon>
        <taxon>Dasyuromorphia</taxon>
        <taxon>Dasyuridae</taxon>
        <taxon>Sarcophilus</taxon>
    </lineage>
</organism>
<feature type="region of interest" description="Disordered" evidence="1">
    <location>
        <begin position="104"/>
        <end position="129"/>
    </location>
</feature>